<dbReference type="Pfam" id="PF13302">
    <property type="entry name" value="Acetyltransf_3"/>
    <property type="match status" value="1"/>
</dbReference>
<keyword evidence="6" id="KW-1185">Reference proteome</keyword>
<comment type="similarity">
    <text evidence="3">Belongs to the acetyltransferase family. RimJ subfamily.</text>
</comment>
<dbReference type="GO" id="GO:0005737">
    <property type="term" value="C:cytoplasm"/>
    <property type="evidence" value="ECO:0007669"/>
    <property type="project" value="TreeGrafter"/>
</dbReference>
<gene>
    <name evidence="5" type="ORF">QDX21_13065</name>
</gene>
<name>A0AAJ6DC16_9MICC</name>
<organism evidence="5 6">
    <name type="scientific">Auritidibacter ignavus</name>
    <dbReference type="NCBI Taxonomy" id="678932"/>
    <lineage>
        <taxon>Bacteria</taxon>
        <taxon>Bacillati</taxon>
        <taxon>Actinomycetota</taxon>
        <taxon>Actinomycetes</taxon>
        <taxon>Micrococcales</taxon>
        <taxon>Micrococcaceae</taxon>
        <taxon>Auritidibacter</taxon>
    </lineage>
</organism>
<dbReference type="InterPro" id="IPR051531">
    <property type="entry name" value="N-acetyltransferase"/>
</dbReference>
<dbReference type="PANTHER" id="PTHR43792:SF8">
    <property type="entry name" value="[RIBOSOMAL PROTEIN US5]-ALANINE N-ACETYLTRANSFERASE"/>
    <property type="match status" value="1"/>
</dbReference>
<keyword evidence="1 5" id="KW-0808">Transferase</keyword>
<keyword evidence="2" id="KW-0012">Acyltransferase</keyword>
<evidence type="ECO:0000313" key="6">
    <source>
        <dbReference type="Proteomes" id="UP001224674"/>
    </source>
</evidence>
<dbReference type="PANTHER" id="PTHR43792">
    <property type="entry name" value="GNAT FAMILY, PUTATIVE (AFU_ORTHOLOGUE AFUA_3G00765)-RELATED-RELATED"/>
    <property type="match status" value="1"/>
</dbReference>
<dbReference type="InterPro" id="IPR016181">
    <property type="entry name" value="Acyl_CoA_acyltransferase"/>
</dbReference>
<dbReference type="InterPro" id="IPR000182">
    <property type="entry name" value="GNAT_dom"/>
</dbReference>
<evidence type="ECO:0000256" key="2">
    <source>
        <dbReference type="ARBA" id="ARBA00023315"/>
    </source>
</evidence>
<dbReference type="EMBL" id="CP122566">
    <property type="protein sequence ID" value="WGH93195.1"/>
    <property type="molecule type" value="Genomic_DNA"/>
</dbReference>
<dbReference type="GO" id="GO:0008999">
    <property type="term" value="F:protein-N-terminal-alanine acetyltransferase activity"/>
    <property type="evidence" value="ECO:0007669"/>
    <property type="project" value="TreeGrafter"/>
</dbReference>
<evidence type="ECO:0000256" key="3">
    <source>
        <dbReference type="ARBA" id="ARBA00038502"/>
    </source>
</evidence>
<evidence type="ECO:0000256" key="1">
    <source>
        <dbReference type="ARBA" id="ARBA00022679"/>
    </source>
</evidence>
<dbReference type="AlphaFoldDB" id="A0AAJ6DC16"/>
<feature type="domain" description="N-acetyltransferase" evidence="4">
    <location>
        <begin position="23"/>
        <end position="174"/>
    </location>
</feature>
<reference evidence="5 6" key="1">
    <citation type="submission" date="2023-03" db="EMBL/GenBank/DDBJ databases">
        <title>Complete genome sequences of several Auritidibacter ignavus strains isolated from ear infections.</title>
        <authorList>
            <person name="Baehr T."/>
            <person name="Baumhoegger A.M."/>
        </authorList>
    </citation>
    <scope>NUCLEOTIDE SEQUENCE [LARGE SCALE GENOMIC DNA]</scope>
    <source>
        <strain evidence="5 6">BABAE-6</strain>
    </source>
</reference>
<dbReference type="RefSeq" id="WP_279674863.1">
    <property type="nucleotide sequence ID" value="NZ_CP122566.1"/>
</dbReference>
<evidence type="ECO:0000313" key="5">
    <source>
        <dbReference type="EMBL" id="WGH93195.1"/>
    </source>
</evidence>
<sequence length="218" mass="24796">MGKVQIFEGVSAQWPVALRWQNLVLRPLKRRDRAEWDSVRAANAQWLQPWDATHPPVWGEADRLPTFGHMVRAMNRDARAGHSFPWVLCVQQPGQHHARVAGQVVAAPVQWGSVRSTALGYWVDHRLAGRNIVPTAVALAIDYLFDRVGLHRVEINIVPQNIASHRVVEKVGMRYEGLRKNYLHINGMWTDHDSFAITTEEWPLDGLVAQLQADFPLK</sequence>
<dbReference type="Proteomes" id="UP001224674">
    <property type="component" value="Chromosome"/>
</dbReference>
<protein>
    <submittedName>
        <fullName evidence="5">GNAT family protein</fullName>
        <ecNumber evidence="5">2.-.-.-</ecNumber>
    </submittedName>
</protein>
<accession>A0AAJ6DC16</accession>
<dbReference type="Gene3D" id="3.40.630.30">
    <property type="match status" value="1"/>
</dbReference>
<evidence type="ECO:0000259" key="4">
    <source>
        <dbReference type="Pfam" id="PF13302"/>
    </source>
</evidence>
<proteinExistence type="inferred from homology"/>
<dbReference type="SUPFAM" id="SSF55729">
    <property type="entry name" value="Acyl-CoA N-acyltransferases (Nat)"/>
    <property type="match status" value="1"/>
</dbReference>
<dbReference type="EC" id="2.-.-.-" evidence="5"/>